<name>A0A6J5LZ46_9CAUD</name>
<gene>
    <name evidence="1" type="ORF">UFOVP355_39</name>
    <name evidence="2" type="ORF">UFOVP677_39</name>
</gene>
<protein>
    <submittedName>
        <fullName evidence="1">Rus Holliday junction resolvase</fullName>
    </submittedName>
</protein>
<dbReference type="GO" id="GO:0000287">
    <property type="term" value="F:magnesium ion binding"/>
    <property type="evidence" value="ECO:0007669"/>
    <property type="project" value="InterPro"/>
</dbReference>
<dbReference type="InterPro" id="IPR036614">
    <property type="entry name" value="RusA-like_sf"/>
</dbReference>
<evidence type="ECO:0000313" key="1">
    <source>
        <dbReference type="EMBL" id="CAB4139884.1"/>
    </source>
</evidence>
<evidence type="ECO:0000313" key="2">
    <source>
        <dbReference type="EMBL" id="CAB4156924.1"/>
    </source>
</evidence>
<dbReference type="Gene3D" id="3.30.1330.70">
    <property type="entry name" value="Holliday junction resolvase RusA"/>
    <property type="match status" value="1"/>
</dbReference>
<proteinExistence type="predicted"/>
<dbReference type="GO" id="GO:0006281">
    <property type="term" value="P:DNA repair"/>
    <property type="evidence" value="ECO:0007669"/>
    <property type="project" value="InterPro"/>
</dbReference>
<sequence length="113" mass="12586">MSHTITISMKPVPKGRPRMTRRGRVFTPQTTIDAETIVREAWTGPCYDGDVSLVCQFTKEGIKVTVSEISEETLTKSTLRGDLDNYVKLLMDGLNGVAWQDDKQVKLLIATKG</sequence>
<dbReference type="Pfam" id="PF05866">
    <property type="entry name" value="RusA"/>
    <property type="match status" value="1"/>
</dbReference>
<dbReference type="GO" id="GO:0006310">
    <property type="term" value="P:DNA recombination"/>
    <property type="evidence" value="ECO:0007669"/>
    <property type="project" value="InterPro"/>
</dbReference>
<dbReference type="EMBL" id="LR796366">
    <property type="protein sequence ID" value="CAB4139884.1"/>
    <property type="molecule type" value="Genomic_DNA"/>
</dbReference>
<dbReference type="EMBL" id="LR796647">
    <property type="protein sequence ID" value="CAB4156924.1"/>
    <property type="molecule type" value="Genomic_DNA"/>
</dbReference>
<dbReference type="InterPro" id="IPR008822">
    <property type="entry name" value="Endonuclease_RusA-like"/>
</dbReference>
<reference evidence="1" key="1">
    <citation type="submission" date="2020-04" db="EMBL/GenBank/DDBJ databases">
        <authorList>
            <person name="Chiriac C."/>
            <person name="Salcher M."/>
            <person name="Ghai R."/>
            <person name="Kavagutti S V."/>
        </authorList>
    </citation>
    <scope>NUCLEOTIDE SEQUENCE</scope>
</reference>
<accession>A0A6J5LZ46</accession>
<organism evidence="1">
    <name type="scientific">uncultured Caudovirales phage</name>
    <dbReference type="NCBI Taxonomy" id="2100421"/>
    <lineage>
        <taxon>Viruses</taxon>
        <taxon>Duplodnaviria</taxon>
        <taxon>Heunggongvirae</taxon>
        <taxon>Uroviricota</taxon>
        <taxon>Caudoviricetes</taxon>
        <taxon>Peduoviridae</taxon>
        <taxon>Maltschvirus</taxon>
        <taxon>Maltschvirus maltsch</taxon>
    </lineage>
</organism>
<dbReference type="SUPFAM" id="SSF103084">
    <property type="entry name" value="Holliday junction resolvase RusA"/>
    <property type="match status" value="1"/>
</dbReference>